<feature type="compositionally biased region" description="Polar residues" evidence="1">
    <location>
        <begin position="64"/>
        <end position="99"/>
    </location>
</feature>
<evidence type="ECO:0000313" key="3">
    <source>
        <dbReference type="Proteomes" id="UP001151760"/>
    </source>
</evidence>
<sequence length="114" mass="12467">MLSASKLPLFFWAEAISTAYHNNEPLSSKLVPNVSPSVDTIAPSLQELDLLFSPLYEEYFTAGNNSMSKSSTLSDNSKQQDTQPTTNVQPTLESITLPTNVNAEENNDNQAEDA</sequence>
<feature type="region of interest" description="Disordered" evidence="1">
    <location>
        <begin position="64"/>
        <end position="114"/>
    </location>
</feature>
<reference evidence="2" key="1">
    <citation type="journal article" date="2022" name="Int. J. Mol. Sci.">
        <title>Draft Genome of Tanacetum Coccineum: Genomic Comparison of Closely Related Tanacetum-Family Plants.</title>
        <authorList>
            <person name="Yamashiro T."/>
            <person name="Shiraishi A."/>
            <person name="Nakayama K."/>
            <person name="Satake H."/>
        </authorList>
    </citation>
    <scope>NUCLEOTIDE SEQUENCE</scope>
</reference>
<proteinExistence type="predicted"/>
<keyword evidence="3" id="KW-1185">Reference proteome</keyword>
<protein>
    <submittedName>
        <fullName evidence="2">Uncharacterized protein</fullName>
    </submittedName>
</protein>
<evidence type="ECO:0000256" key="1">
    <source>
        <dbReference type="SAM" id="MobiDB-lite"/>
    </source>
</evidence>
<feature type="compositionally biased region" description="Acidic residues" evidence="1">
    <location>
        <begin position="105"/>
        <end position="114"/>
    </location>
</feature>
<dbReference type="Proteomes" id="UP001151760">
    <property type="component" value="Unassembled WGS sequence"/>
</dbReference>
<comment type="caution">
    <text evidence="2">The sequence shown here is derived from an EMBL/GenBank/DDBJ whole genome shotgun (WGS) entry which is preliminary data.</text>
</comment>
<reference evidence="2" key="2">
    <citation type="submission" date="2022-01" db="EMBL/GenBank/DDBJ databases">
        <authorList>
            <person name="Yamashiro T."/>
            <person name="Shiraishi A."/>
            <person name="Satake H."/>
            <person name="Nakayama K."/>
        </authorList>
    </citation>
    <scope>NUCLEOTIDE SEQUENCE</scope>
</reference>
<evidence type="ECO:0000313" key="2">
    <source>
        <dbReference type="EMBL" id="GJS84381.1"/>
    </source>
</evidence>
<name>A0ABQ4Z3Q8_9ASTR</name>
<gene>
    <name evidence="2" type="ORF">Tco_0750922</name>
</gene>
<dbReference type="EMBL" id="BQNB010010970">
    <property type="protein sequence ID" value="GJS84381.1"/>
    <property type="molecule type" value="Genomic_DNA"/>
</dbReference>
<accession>A0ABQ4Z3Q8</accession>
<organism evidence="2 3">
    <name type="scientific">Tanacetum coccineum</name>
    <dbReference type="NCBI Taxonomy" id="301880"/>
    <lineage>
        <taxon>Eukaryota</taxon>
        <taxon>Viridiplantae</taxon>
        <taxon>Streptophyta</taxon>
        <taxon>Embryophyta</taxon>
        <taxon>Tracheophyta</taxon>
        <taxon>Spermatophyta</taxon>
        <taxon>Magnoliopsida</taxon>
        <taxon>eudicotyledons</taxon>
        <taxon>Gunneridae</taxon>
        <taxon>Pentapetalae</taxon>
        <taxon>asterids</taxon>
        <taxon>campanulids</taxon>
        <taxon>Asterales</taxon>
        <taxon>Asteraceae</taxon>
        <taxon>Asteroideae</taxon>
        <taxon>Anthemideae</taxon>
        <taxon>Anthemidinae</taxon>
        <taxon>Tanacetum</taxon>
    </lineage>
</organism>